<name>A0ABN7QQL3_9BURK</name>
<dbReference type="InterPro" id="IPR021769">
    <property type="entry name" value="DUF3331"/>
</dbReference>
<dbReference type="Proteomes" id="UP000789752">
    <property type="component" value="Unassembled WGS sequence"/>
</dbReference>
<keyword evidence="3" id="KW-1185">Reference proteome</keyword>
<organism evidence="2 3">
    <name type="scientific">Paraburkholderia gardini</name>
    <dbReference type="NCBI Taxonomy" id="2823469"/>
    <lineage>
        <taxon>Bacteria</taxon>
        <taxon>Pseudomonadati</taxon>
        <taxon>Pseudomonadota</taxon>
        <taxon>Betaproteobacteria</taxon>
        <taxon>Burkholderiales</taxon>
        <taxon>Burkholderiaceae</taxon>
        <taxon>Paraburkholderia</taxon>
    </lineage>
</organism>
<sequence length="158" mass="17585">MNIQDFPSQNDPRTRISPCRGMPAGTWERDPWAQMLSLLEALCAAPVDESRSGRRTREPDARYRARAPRRDQTSCRDTEPPVITLLERLSTTAVVLCWRSTTCHYGDQVWIQGVARSSGRCAVSGMAIRRGDAVYRPGSRGRRVPVNVGAMIHASAFA</sequence>
<comment type="caution">
    <text evidence="2">The sequence shown here is derived from an EMBL/GenBank/DDBJ whole genome shotgun (WGS) entry which is preliminary data.</text>
</comment>
<gene>
    <name evidence="2" type="ORF">R54767_03615</name>
</gene>
<feature type="region of interest" description="Disordered" evidence="1">
    <location>
        <begin position="49"/>
        <end position="77"/>
    </location>
</feature>
<dbReference type="RefSeq" id="WP_228980686.1">
    <property type="nucleotide sequence ID" value="NZ_CAJQYY010000021.1"/>
</dbReference>
<feature type="compositionally biased region" description="Polar residues" evidence="1">
    <location>
        <begin position="1"/>
        <end position="11"/>
    </location>
</feature>
<evidence type="ECO:0008006" key="4">
    <source>
        <dbReference type="Google" id="ProtNLM"/>
    </source>
</evidence>
<proteinExistence type="predicted"/>
<evidence type="ECO:0000313" key="3">
    <source>
        <dbReference type="Proteomes" id="UP000789752"/>
    </source>
</evidence>
<evidence type="ECO:0000256" key="1">
    <source>
        <dbReference type="SAM" id="MobiDB-lite"/>
    </source>
</evidence>
<protein>
    <recommendedName>
        <fullName evidence="4">DUF3331 domain-containing protein</fullName>
    </recommendedName>
</protein>
<dbReference type="EMBL" id="CAJQYY010000021">
    <property type="protein sequence ID" value="CAG4909596.1"/>
    <property type="molecule type" value="Genomic_DNA"/>
</dbReference>
<accession>A0ABN7QQL3</accession>
<dbReference type="Pfam" id="PF11811">
    <property type="entry name" value="DUF3331"/>
    <property type="match status" value="1"/>
</dbReference>
<evidence type="ECO:0000313" key="2">
    <source>
        <dbReference type="EMBL" id="CAG4909596.1"/>
    </source>
</evidence>
<feature type="region of interest" description="Disordered" evidence="1">
    <location>
        <begin position="1"/>
        <end position="23"/>
    </location>
</feature>
<reference evidence="2 3" key="1">
    <citation type="submission" date="2021-04" db="EMBL/GenBank/DDBJ databases">
        <authorList>
            <person name="Vanwijnsberghe S."/>
        </authorList>
    </citation>
    <scope>NUCLEOTIDE SEQUENCE [LARGE SCALE GENOMIC DNA]</scope>
    <source>
        <strain evidence="2 3">LMG 32171</strain>
    </source>
</reference>